<dbReference type="EC" id="2.7.1.-" evidence="6"/>
<dbReference type="PROSITE" id="PS50146">
    <property type="entry name" value="DAGK"/>
    <property type="match status" value="1"/>
</dbReference>
<dbReference type="Pfam" id="PF00781">
    <property type="entry name" value="DAGK_cat"/>
    <property type="match status" value="1"/>
</dbReference>
<dbReference type="PANTHER" id="PTHR12358">
    <property type="entry name" value="SPHINGOSINE KINASE"/>
    <property type="match status" value="1"/>
</dbReference>
<proteinExistence type="predicted"/>
<accession>A0A379E3S6</accession>
<dbReference type="AlphaFoldDB" id="A0A379E3S6"/>
<dbReference type="InterPro" id="IPR017438">
    <property type="entry name" value="ATP-NAD_kinase_N"/>
</dbReference>
<evidence type="ECO:0000256" key="1">
    <source>
        <dbReference type="ARBA" id="ARBA00022679"/>
    </source>
</evidence>
<protein>
    <submittedName>
        <fullName evidence="6">Lipid kinase YtlR</fullName>
        <ecNumber evidence="6">2.7.1.-</ecNumber>
    </submittedName>
</protein>
<evidence type="ECO:0000256" key="4">
    <source>
        <dbReference type="ARBA" id="ARBA00022840"/>
    </source>
</evidence>
<dbReference type="InterPro" id="IPR045540">
    <property type="entry name" value="YegS/DAGK_C"/>
</dbReference>
<gene>
    <name evidence="6" type="primary">ytlR</name>
    <name evidence="6" type="ORF">NCTC13067_00619</name>
</gene>
<name>A0A379E3S6_9BACT</name>
<evidence type="ECO:0000259" key="5">
    <source>
        <dbReference type="PROSITE" id="PS50146"/>
    </source>
</evidence>
<dbReference type="InterPro" id="IPR001206">
    <property type="entry name" value="Diacylglycerol_kinase_cat_dom"/>
</dbReference>
<dbReference type="RefSeq" id="WP_025067627.1">
    <property type="nucleotide sequence ID" value="NZ_CAUVPN010000006.1"/>
</dbReference>
<dbReference type="InterPro" id="IPR016064">
    <property type="entry name" value="NAD/diacylglycerol_kinase_sf"/>
</dbReference>
<evidence type="ECO:0000313" key="7">
    <source>
        <dbReference type="Proteomes" id="UP000255469"/>
    </source>
</evidence>
<dbReference type="InterPro" id="IPR050187">
    <property type="entry name" value="Lipid_Phosphate_FormReg"/>
</dbReference>
<dbReference type="Pfam" id="PF19279">
    <property type="entry name" value="YegS_C"/>
    <property type="match status" value="1"/>
</dbReference>
<evidence type="ECO:0000256" key="2">
    <source>
        <dbReference type="ARBA" id="ARBA00022741"/>
    </source>
</evidence>
<reference evidence="6 7" key="1">
    <citation type="submission" date="2018-06" db="EMBL/GenBank/DDBJ databases">
        <authorList>
            <consortium name="Pathogen Informatics"/>
            <person name="Doyle S."/>
        </authorList>
    </citation>
    <scope>NUCLEOTIDE SEQUENCE [LARGE SCALE GENOMIC DNA]</scope>
    <source>
        <strain evidence="6 7">NCTC13067</strain>
    </source>
</reference>
<evidence type="ECO:0000313" key="6">
    <source>
        <dbReference type="EMBL" id="SUB86964.1"/>
    </source>
</evidence>
<dbReference type="Gene3D" id="3.40.50.10330">
    <property type="entry name" value="Probable inorganic polyphosphate/atp-NAD kinase, domain 1"/>
    <property type="match status" value="1"/>
</dbReference>
<organism evidence="6 7">
    <name type="scientific">Prevotella denticola</name>
    <dbReference type="NCBI Taxonomy" id="28129"/>
    <lineage>
        <taxon>Bacteria</taxon>
        <taxon>Pseudomonadati</taxon>
        <taxon>Bacteroidota</taxon>
        <taxon>Bacteroidia</taxon>
        <taxon>Bacteroidales</taxon>
        <taxon>Prevotellaceae</taxon>
        <taxon>Prevotella</taxon>
    </lineage>
</organism>
<dbReference type="GO" id="GO:0016301">
    <property type="term" value="F:kinase activity"/>
    <property type="evidence" value="ECO:0007669"/>
    <property type="project" value="UniProtKB-KW"/>
</dbReference>
<keyword evidence="4" id="KW-0067">ATP-binding</keyword>
<dbReference type="Proteomes" id="UP000255469">
    <property type="component" value="Unassembled WGS sequence"/>
</dbReference>
<dbReference type="EMBL" id="UGTM01000001">
    <property type="protein sequence ID" value="SUB86964.1"/>
    <property type="molecule type" value="Genomic_DNA"/>
</dbReference>
<dbReference type="Gene3D" id="2.60.200.40">
    <property type="match status" value="1"/>
</dbReference>
<dbReference type="PANTHER" id="PTHR12358:SF54">
    <property type="entry name" value="SPHINGOSINE KINASE RELATED PROTEIN"/>
    <property type="match status" value="1"/>
</dbReference>
<keyword evidence="3 6" id="KW-0418">Kinase</keyword>
<dbReference type="SUPFAM" id="SSF111331">
    <property type="entry name" value="NAD kinase/diacylglycerol kinase-like"/>
    <property type="match status" value="1"/>
</dbReference>
<feature type="domain" description="DAGKc" evidence="5">
    <location>
        <begin position="2"/>
        <end position="140"/>
    </location>
</feature>
<evidence type="ECO:0000256" key="3">
    <source>
        <dbReference type="ARBA" id="ARBA00022777"/>
    </source>
</evidence>
<sequence>MVEEDRWGIVYCPKGGLLGNPVKRWEQAERCLQSHHILYDMVQSENPRSVERLVRMLVNNGYRTIIIFGGDSALNDAVNCLMLMEPGERDRIALGVIPNGVLNDFAHFWGFDESKIEQTVAWLDKMRVRKIDIGCIRYRNRKNEHCRRYFLNCVNFGLVATIMSLRRRTRHLFVSRRLSFILSCFLLLFQRVDFLMHLHINTEKIKNRIMTVCIGNASGYGQTPNAVPYNGLLDVSVVSRPKTMQIIEGLYLLLRGKILTHRSVRPYRTGELTLRVEPHTPVSVDGRLLNAAPVGDCKINVEKEVVNFLIPD</sequence>
<keyword evidence="1 6" id="KW-0808">Transferase</keyword>
<dbReference type="GO" id="GO:0005524">
    <property type="term" value="F:ATP binding"/>
    <property type="evidence" value="ECO:0007669"/>
    <property type="project" value="UniProtKB-KW"/>
</dbReference>
<keyword evidence="2" id="KW-0547">Nucleotide-binding</keyword>